<dbReference type="EMBL" id="JBCGBO010000002">
    <property type="protein sequence ID" value="KAK9223930.1"/>
    <property type="molecule type" value="Genomic_DNA"/>
</dbReference>
<comment type="caution">
    <text evidence="1">The sequence shown here is derived from an EMBL/GenBank/DDBJ whole genome shotgun (WGS) entry which is preliminary data.</text>
</comment>
<dbReference type="Proteomes" id="UP001428341">
    <property type="component" value="Unassembled WGS sequence"/>
</dbReference>
<reference evidence="1 2" key="1">
    <citation type="submission" date="2024-05" db="EMBL/GenBank/DDBJ databases">
        <title>Haplotype-resolved chromosome-level genome assembly of Huyou (Citrus changshanensis).</title>
        <authorList>
            <person name="Miao C."/>
            <person name="Chen W."/>
            <person name="Wu Y."/>
            <person name="Wang L."/>
            <person name="Zhao S."/>
            <person name="Grierson D."/>
            <person name="Xu C."/>
            <person name="Chen K."/>
        </authorList>
    </citation>
    <scope>NUCLEOTIDE SEQUENCE [LARGE SCALE GENOMIC DNA]</scope>
    <source>
        <strain evidence="1">01-14</strain>
        <tissue evidence="1">Leaf</tissue>
    </source>
</reference>
<dbReference type="AlphaFoldDB" id="A0AAP0QUI6"/>
<evidence type="ECO:0000313" key="2">
    <source>
        <dbReference type="Proteomes" id="UP001428341"/>
    </source>
</evidence>
<name>A0AAP0QUI6_9ROSI</name>
<gene>
    <name evidence="1" type="ORF">WN944_012379</name>
</gene>
<protein>
    <submittedName>
        <fullName evidence="1">Uncharacterized protein</fullName>
    </submittedName>
</protein>
<proteinExistence type="predicted"/>
<accession>A0AAP0QUI6</accession>
<organism evidence="1 2">
    <name type="scientific">Citrus x changshan-huyou</name>
    <dbReference type="NCBI Taxonomy" id="2935761"/>
    <lineage>
        <taxon>Eukaryota</taxon>
        <taxon>Viridiplantae</taxon>
        <taxon>Streptophyta</taxon>
        <taxon>Embryophyta</taxon>
        <taxon>Tracheophyta</taxon>
        <taxon>Spermatophyta</taxon>
        <taxon>Magnoliopsida</taxon>
        <taxon>eudicotyledons</taxon>
        <taxon>Gunneridae</taxon>
        <taxon>Pentapetalae</taxon>
        <taxon>rosids</taxon>
        <taxon>malvids</taxon>
        <taxon>Sapindales</taxon>
        <taxon>Rutaceae</taxon>
        <taxon>Aurantioideae</taxon>
        <taxon>Citrus</taxon>
    </lineage>
</organism>
<keyword evidence="2" id="KW-1185">Reference proteome</keyword>
<evidence type="ECO:0000313" key="1">
    <source>
        <dbReference type="EMBL" id="KAK9223930.1"/>
    </source>
</evidence>
<sequence length="45" mass="4580">MWQPANWAAEASGRWLVATCGLAPGKGDGILGVSSRKKHGEAGSA</sequence>